<evidence type="ECO:0000313" key="4">
    <source>
        <dbReference type="Proteomes" id="UP001369086"/>
    </source>
</evidence>
<feature type="compositionally biased region" description="Basic and acidic residues" evidence="2">
    <location>
        <begin position="353"/>
        <end position="369"/>
    </location>
</feature>
<feature type="region of interest" description="Disordered" evidence="2">
    <location>
        <begin position="459"/>
        <end position="482"/>
    </location>
</feature>
<comment type="caution">
    <text evidence="3">The sequence shown here is derived from an EMBL/GenBank/DDBJ whole genome shotgun (WGS) entry which is preliminary data.</text>
</comment>
<proteinExistence type="predicted"/>
<keyword evidence="4" id="KW-1185">Reference proteome</keyword>
<name>A0ABR0YK09_HUSHU</name>
<dbReference type="Proteomes" id="UP001369086">
    <property type="component" value="Unassembled WGS sequence"/>
</dbReference>
<dbReference type="EMBL" id="JAHFZB010000028">
    <property type="protein sequence ID" value="KAK6472741.1"/>
    <property type="molecule type" value="Genomic_DNA"/>
</dbReference>
<protein>
    <recommendedName>
        <fullName evidence="5">CCHC-type domain-containing protein</fullName>
    </recommendedName>
</protein>
<sequence length="482" mass="54210">MENTCFNDTQIEVRGLLYQLCIDKLIALCQYLRIAGKDCSDVKGKNGLSLIKYVQCYLDRSETEELEDQGMAELLAIKDKIDELMNGDVAAVSNVNEMQGERNQLQRECEELETLLEQKRKEVGMLASQGSAVKVRSASATDSQANGPKLAMFKKDFKIIGQIGEPGQRDKLSFGTLAHQIESGLNKDYTEIEITEAVIRAIVPGLQLRSYLEGKTDLTLPKLRRILRSHFQEKDATKLYKQLTSGVQEAKETPQNFLMRVMDLRQKILFASQESDSGLKYNPELVQRMFLHTVLTELQNDSIKTDMKVYLQDNSVTDEVLLEQLNIACSNDAERQRKLRSTSYKSVKVNALHSDDNQASKQPESKKQDTSALLAELNELKNEVSSLKELKVEIASIRQTLYSSNHGTTVRPNGPPVAVEILRGPWRRGCASCQDKGQAYNCSHCFHCGNDEHYMSGCRKRNGKPPPMDSGNGNQLPPRDRV</sequence>
<gene>
    <name evidence="3" type="ORF">HHUSO_G27324</name>
</gene>
<feature type="region of interest" description="Disordered" evidence="2">
    <location>
        <begin position="350"/>
        <end position="370"/>
    </location>
</feature>
<reference evidence="3 4" key="1">
    <citation type="submission" date="2021-05" db="EMBL/GenBank/DDBJ databases">
        <authorList>
            <person name="Zahm M."/>
            <person name="Klopp C."/>
            <person name="Cabau C."/>
            <person name="Kuhl H."/>
            <person name="Suciu R."/>
            <person name="Ciorpac M."/>
            <person name="Holostenco D."/>
            <person name="Gessner J."/>
            <person name="Wuertz S."/>
            <person name="Hohne C."/>
            <person name="Stock M."/>
            <person name="Gislard M."/>
            <person name="Lluch J."/>
            <person name="Milhes M."/>
            <person name="Lampietro C."/>
            <person name="Lopez Roques C."/>
            <person name="Donnadieu C."/>
            <person name="Du K."/>
            <person name="Schartl M."/>
            <person name="Guiguen Y."/>
        </authorList>
    </citation>
    <scope>NUCLEOTIDE SEQUENCE [LARGE SCALE GENOMIC DNA]</scope>
    <source>
        <strain evidence="3">Hh-F2</strain>
        <tissue evidence="3">Blood</tissue>
    </source>
</reference>
<evidence type="ECO:0008006" key="5">
    <source>
        <dbReference type="Google" id="ProtNLM"/>
    </source>
</evidence>
<evidence type="ECO:0000256" key="1">
    <source>
        <dbReference type="SAM" id="Coils"/>
    </source>
</evidence>
<evidence type="ECO:0000256" key="2">
    <source>
        <dbReference type="SAM" id="MobiDB-lite"/>
    </source>
</evidence>
<accession>A0ABR0YK09</accession>
<feature type="coiled-coil region" evidence="1">
    <location>
        <begin position="370"/>
        <end position="397"/>
    </location>
</feature>
<evidence type="ECO:0000313" key="3">
    <source>
        <dbReference type="EMBL" id="KAK6472741.1"/>
    </source>
</evidence>
<organism evidence="3 4">
    <name type="scientific">Huso huso</name>
    <name type="common">Beluga</name>
    <name type="synonym">Acipenser huso</name>
    <dbReference type="NCBI Taxonomy" id="61971"/>
    <lineage>
        <taxon>Eukaryota</taxon>
        <taxon>Metazoa</taxon>
        <taxon>Chordata</taxon>
        <taxon>Craniata</taxon>
        <taxon>Vertebrata</taxon>
        <taxon>Euteleostomi</taxon>
        <taxon>Actinopterygii</taxon>
        <taxon>Chondrostei</taxon>
        <taxon>Acipenseriformes</taxon>
        <taxon>Acipenseridae</taxon>
        <taxon>Huso</taxon>
    </lineage>
</organism>
<keyword evidence="1" id="KW-0175">Coiled coil</keyword>
<feature type="coiled-coil region" evidence="1">
    <location>
        <begin position="95"/>
        <end position="129"/>
    </location>
</feature>